<evidence type="ECO:0000313" key="7">
    <source>
        <dbReference type="EMBL" id="RJL32270.1"/>
    </source>
</evidence>
<feature type="transmembrane region" description="Helical" evidence="6">
    <location>
        <begin position="374"/>
        <end position="393"/>
    </location>
</feature>
<feature type="transmembrane region" description="Helical" evidence="6">
    <location>
        <begin position="58"/>
        <end position="79"/>
    </location>
</feature>
<dbReference type="OrthoDB" id="9762947at2"/>
<feature type="transmembrane region" description="Helical" evidence="6">
    <location>
        <begin position="236"/>
        <end position="260"/>
    </location>
</feature>
<dbReference type="AlphaFoldDB" id="A0A3A4B4I0"/>
<evidence type="ECO:0000313" key="8">
    <source>
        <dbReference type="Proteomes" id="UP000265768"/>
    </source>
</evidence>
<dbReference type="PANTHER" id="PTHR43243">
    <property type="entry name" value="INNER MEMBRANE TRANSPORTER YGJI-RELATED"/>
    <property type="match status" value="1"/>
</dbReference>
<dbReference type="GO" id="GO:0016020">
    <property type="term" value="C:membrane"/>
    <property type="evidence" value="ECO:0007669"/>
    <property type="project" value="UniProtKB-SubCell"/>
</dbReference>
<evidence type="ECO:0000256" key="4">
    <source>
        <dbReference type="ARBA" id="ARBA00022989"/>
    </source>
</evidence>
<dbReference type="Gene3D" id="1.20.1740.10">
    <property type="entry name" value="Amino acid/polyamine transporter I"/>
    <property type="match status" value="1"/>
</dbReference>
<evidence type="ECO:0000256" key="5">
    <source>
        <dbReference type="ARBA" id="ARBA00023136"/>
    </source>
</evidence>
<feature type="transmembrane region" description="Helical" evidence="6">
    <location>
        <begin position="399"/>
        <end position="419"/>
    </location>
</feature>
<dbReference type="GO" id="GO:0015171">
    <property type="term" value="F:amino acid transmembrane transporter activity"/>
    <property type="evidence" value="ECO:0007669"/>
    <property type="project" value="TreeGrafter"/>
</dbReference>
<evidence type="ECO:0000256" key="2">
    <source>
        <dbReference type="ARBA" id="ARBA00022448"/>
    </source>
</evidence>
<name>A0A3A4B4I0_9ACTN</name>
<dbReference type="Proteomes" id="UP000265768">
    <property type="component" value="Unassembled WGS sequence"/>
</dbReference>
<gene>
    <name evidence="7" type="ORF">D5H75_17000</name>
</gene>
<sequence length="495" mass="53335">MRKQPPTDLTNLRTGFRHRLRQVYVRSDLVVLGLGVMIGGGIFNLAGRLAHNTAGPGVILSFMIAGIICLLAALCYAELASTMPSSGSAYSFTYVIFGELWAWIIGWALILELQLAAAVVARLWSMNMTRALEDFGVVIPPSLGRFVGQGEGFDLFTLFILLALTAIVAQGARLGVKALWVLVIGKLVAIGAVIVVGATRFDVDNLTPMPTPVQEAAAGVHTSVSPWSMIIGGETVFGWGGIFAAAGVIAFAYIGFDLIATASEEAEDAPRNVPQGMIRSLVLVILIYIAVAVVMVGMSPHEKLNKDTPLVSAFDSLNLGFMTKVIDIGAMLGLTTVILVLLVSQTRVVFSMARDGLLPRGLAELSSHYRTPSMATLAIGGTAIVISQAVPVLPLEQLVVMGTLFAFLFVAAGVVVMRVRMPHLPRGFRVPLNPVLPILSALLTLWLMLNLDWKTWMIFGIWMVVGVAIYLVYGRRHSMLAPQSYSRRRGGRHAR</sequence>
<dbReference type="EMBL" id="QZEY01000005">
    <property type="protein sequence ID" value="RJL32270.1"/>
    <property type="molecule type" value="Genomic_DNA"/>
</dbReference>
<feature type="transmembrane region" description="Helical" evidence="6">
    <location>
        <begin position="455"/>
        <end position="473"/>
    </location>
</feature>
<dbReference type="Pfam" id="PF13520">
    <property type="entry name" value="AA_permease_2"/>
    <property type="match status" value="1"/>
</dbReference>
<evidence type="ECO:0000256" key="1">
    <source>
        <dbReference type="ARBA" id="ARBA00004141"/>
    </source>
</evidence>
<organism evidence="7 8">
    <name type="scientific">Bailinhaonella thermotolerans</name>
    <dbReference type="NCBI Taxonomy" id="1070861"/>
    <lineage>
        <taxon>Bacteria</taxon>
        <taxon>Bacillati</taxon>
        <taxon>Actinomycetota</taxon>
        <taxon>Actinomycetes</taxon>
        <taxon>Streptosporangiales</taxon>
        <taxon>Streptosporangiaceae</taxon>
        <taxon>Bailinhaonella</taxon>
    </lineage>
</organism>
<feature type="transmembrane region" description="Helical" evidence="6">
    <location>
        <begin position="23"/>
        <end position="46"/>
    </location>
</feature>
<dbReference type="PIRSF" id="PIRSF006060">
    <property type="entry name" value="AA_transporter"/>
    <property type="match status" value="1"/>
</dbReference>
<reference evidence="7 8" key="1">
    <citation type="submission" date="2018-09" db="EMBL/GenBank/DDBJ databases">
        <title>YIM 75507 draft genome.</title>
        <authorList>
            <person name="Tang S."/>
            <person name="Feng Y."/>
        </authorList>
    </citation>
    <scope>NUCLEOTIDE SEQUENCE [LARGE SCALE GENOMIC DNA]</scope>
    <source>
        <strain evidence="7 8">YIM 75507</strain>
    </source>
</reference>
<keyword evidence="4 6" id="KW-1133">Transmembrane helix</keyword>
<feature type="transmembrane region" description="Helical" evidence="6">
    <location>
        <begin position="179"/>
        <end position="201"/>
    </location>
</feature>
<feature type="transmembrane region" description="Helical" evidence="6">
    <location>
        <begin position="281"/>
        <end position="301"/>
    </location>
</feature>
<comment type="caution">
    <text evidence="7">The sequence shown here is derived from an EMBL/GenBank/DDBJ whole genome shotgun (WGS) entry which is preliminary data.</text>
</comment>
<feature type="transmembrane region" description="Helical" evidence="6">
    <location>
        <begin position="321"/>
        <end position="344"/>
    </location>
</feature>
<evidence type="ECO:0000256" key="3">
    <source>
        <dbReference type="ARBA" id="ARBA00022692"/>
    </source>
</evidence>
<keyword evidence="3 6" id="KW-0812">Transmembrane</keyword>
<protein>
    <submittedName>
        <fullName evidence="7">Amino acid permease</fullName>
    </submittedName>
</protein>
<feature type="transmembrane region" description="Helical" evidence="6">
    <location>
        <begin position="100"/>
        <end position="124"/>
    </location>
</feature>
<dbReference type="InterPro" id="IPR002293">
    <property type="entry name" value="AA/rel_permease1"/>
</dbReference>
<evidence type="ECO:0000256" key="6">
    <source>
        <dbReference type="SAM" id="Phobius"/>
    </source>
</evidence>
<accession>A0A3A4B4I0</accession>
<comment type="subcellular location">
    <subcellularLocation>
        <location evidence="1">Membrane</location>
        <topology evidence="1">Multi-pass membrane protein</topology>
    </subcellularLocation>
</comment>
<proteinExistence type="predicted"/>
<dbReference type="PANTHER" id="PTHR43243:SF4">
    <property type="entry name" value="CATIONIC AMINO ACID TRANSPORTER 4"/>
    <property type="match status" value="1"/>
</dbReference>
<feature type="transmembrane region" description="Helical" evidence="6">
    <location>
        <begin position="431"/>
        <end position="449"/>
    </location>
</feature>
<feature type="transmembrane region" description="Helical" evidence="6">
    <location>
        <begin position="155"/>
        <end position="172"/>
    </location>
</feature>
<keyword evidence="5 6" id="KW-0472">Membrane</keyword>
<keyword evidence="8" id="KW-1185">Reference proteome</keyword>
<keyword evidence="2" id="KW-0813">Transport</keyword>